<evidence type="ECO:0000313" key="2">
    <source>
        <dbReference type="EMBL" id="KIW17728.1"/>
    </source>
</evidence>
<proteinExistence type="predicted"/>
<feature type="region of interest" description="Disordered" evidence="1">
    <location>
        <begin position="166"/>
        <end position="206"/>
    </location>
</feature>
<evidence type="ECO:0000313" key="3">
    <source>
        <dbReference type="Proteomes" id="UP000053328"/>
    </source>
</evidence>
<feature type="compositionally biased region" description="Polar residues" evidence="1">
    <location>
        <begin position="99"/>
        <end position="110"/>
    </location>
</feature>
<feature type="compositionally biased region" description="Basic residues" evidence="1">
    <location>
        <begin position="308"/>
        <end position="323"/>
    </location>
</feature>
<keyword evidence="3" id="KW-1185">Reference proteome</keyword>
<gene>
    <name evidence="2" type="ORF">PV08_04923</name>
</gene>
<feature type="compositionally biased region" description="Polar residues" evidence="1">
    <location>
        <begin position="181"/>
        <end position="191"/>
    </location>
</feature>
<dbReference type="HOGENOM" id="CLU_490037_0_0_1"/>
<dbReference type="OrthoDB" id="5428259at2759"/>
<dbReference type="GeneID" id="27332006"/>
<sequence length="566" mass="63376">MDAVLDLLKCSICPKQPSFSDVSHLLTHVSSKGHLSHLHKLQVRSHQEVEAGLLLINYNKWYDHHGLAGLLSERMVLKQAKKAGRKKTAAEQGAYVTETGATAQPPQDQVMQLRRGEGSRSQRQKRSVRTRRSRPILDNDSDFEYSPVKRYGFGPPQALCMHTLTKSSRSKPRRPHVVSPVNHNIYNNDDSTAPRGHQPLATPEHSKLKGTIWPGMDLFDAATEEMKRKRNQKKDGSVVRHMQRLAALVEPTEVVYSPSGNMMKARHIDDLEDTSSLIDGESPIPKTKQVRPRKRQPLKEKDTNAPRLVKRKSRNTPLKKRARQALDQSIPPLPYLPSSSTGESYTLGPGFLQMEDDEEDWKPMVGNGSRKKRSSQFTIFDDGSPGYGPATPADQRRNPFQVPPPPYLNSERPQLPTISASWLQPQHQAGAQYAGLYSVCRPMSRDSQDFYDTGRGKENALPFAGLQSDYRTMTTNPLSWKSPVRDGITLPNPPGSPLSNIFGVFPLEALHEDPFVSTKNPLADALEHFEEEMRSTDTKVPPSLLQNTTDDEDTKPQIHALAAISH</sequence>
<feature type="region of interest" description="Disordered" evidence="1">
    <location>
        <begin position="364"/>
        <end position="398"/>
    </location>
</feature>
<feature type="region of interest" description="Disordered" evidence="1">
    <location>
        <begin position="272"/>
        <end position="348"/>
    </location>
</feature>
<reference evidence="2 3" key="1">
    <citation type="submission" date="2015-01" db="EMBL/GenBank/DDBJ databases">
        <title>The Genome Sequence of Exophiala spinifera CBS89968.</title>
        <authorList>
            <consortium name="The Broad Institute Genomics Platform"/>
            <person name="Cuomo C."/>
            <person name="de Hoog S."/>
            <person name="Gorbushina A."/>
            <person name="Stielow B."/>
            <person name="Teixiera M."/>
            <person name="Abouelleil A."/>
            <person name="Chapman S.B."/>
            <person name="Priest M."/>
            <person name="Young S.K."/>
            <person name="Wortman J."/>
            <person name="Nusbaum C."/>
            <person name="Birren B."/>
        </authorList>
    </citation>
    <scope>NUCLEOTIDE SEQUENCE [LARGE SCALE GENOMIC DNA]</scope>
    <source>
        <strain evidence="2 3">CBS 89968</strain>
    </source>
</reference>
<dbReference type="AlphaFoldDB" id="A0A0D2BFE9"/>
<dbReference type="EMBL" id="KN847494">
    <property type="protein sequence ID" value="KIW17728.1"/>
    <property type="molecule type" value="Genomic_DNA"/>
</dbReference>
<name>A0A0D2BFE9_9EURO</name>
<organism evidence="2 3">
    <name type="scientific">Exophiala spinifera</name>
    <dbReference type="NCBI Taxonomy" id="91928"/>
    <lineage>
        <taxon>Eukaryota</taxon>
        <taxon>Fungi</taxon>
        <taxon>Dikarya</taxon>
        <taxon>Ascomycota</taxon>
        <taxon>Pezizomycotina</taxon>
        <taxon>Eurotiomycetes</taxon>
        <taxon>Chaetothyriomycetidae</taxon>
        <taxon>Chaetothyriales</taxon>
        <taxon>Herpotrichiellaceae</taxon>
        <taxon>Exophiala</taxon>
    </lineage>
</organism>
<dbReference type="STRING" id="91928.A0A0D2BFE9"/>
<feature type="compositionally biased region" description="Basic residues" evidence="1">
    <location>
        <begin position="122"/>
        <end position="134"/>
    </location>
</feature>
<dbReference type="Proteomes" id="UP000053328">
    <property type="component" value="Unassembled WGS sequence"/>
</dbReference>
<dbReference type="RefSeq" id="XP_016237944.1">
    <property type="nucleotide sequence ID" value="XM_016379267.1"/>
</dbReference>
<protein>
    <submittedName>
        <fullName evidence="2">Uncharacterized protein</fullName>
    </submittedName>
</protein>
<evidence type="ECO:0000256" key="1">
    <source>
        <dbReference type="SAM" id="MobiDB-lite"/>
    </source>
</evidence>
<dbReference type="VEuPathDB" id="FungiDB:PV08_04923"/>
<accession>A0A0D2BFE9</accession>
<feature type="region of interest" description="Disordered" evidence="1">
    <location>
        <begin position="96"/>
        <end position="141"/>
    </location>
</feature>